<reference evidence="1" key="1">
    <citation type="submission" date="2020-09" db="EMBL/GenBank/DDBJ databases">
        <title>Iningainema tapete sp. nov. (Scytonemataceae, Cyanobacteria) from greenhouses in central Florida (USA) produces two types of nodularin with biosynthetic potential for microcystin-LR and anabaenopeptins.</title>
        <authorList>
            <person name="Berthold D.E."/>
            <person name="Lefler F.W."/>
            <person name="Huang I.-S."/>
            <person name="Abdulla H."/>
            <person name="Zimba P.V."/>
            <person name="Laughinghouse H.D. IV."/>
        </authorList>
    </citation>
    <scope>NUCLEOTIDE SEQUENCE</scope>
    <source>
        <strain evidence="1">BLCCT55</strain>
    </source>
</reference>
<name>A0A8J7C5F7_9CYAN</name>
<evidence type="ECO:0000313" key="1">
    <source>
        <dbReference type="EMBL" id="MBD2773084.1"/>
    </source>
</evidence>
<keyword evidence="2" id="KW-1185">Reference proteome</keyword>
<gene>
    <name evidence="1" type="ORF">ICL16_13670</name>
</gene>
<organism evidence="1 2">
    <name type="scientific">Iningainema tapete BLCC-T55</name>
    <dbReference type="NCBI Taxonomy" id="2748662"/>
    <lineage>
        <taxon>Bacteria</taxon>
        <taxon>Bacillati</taxon>
        <taxon>Cyanobacteriota</taxon>
        <taxon>Cyanophyceae</taxon>
        <taxon>Nostocales</taxon>
        <taxon>Scytonemataceae</taxon>
        <taxon>Iningainema tapete</taxon>
    </lineage>
</organism>
<comment type="caution">
    <text evidence="1">The sequence shown here is derived from an EMBL/GenBank/DDBJ whole genome shotgun (WGS) entry which is preliminary data.</text>
</comment>
<dbReference type="AlphaFoldDB" id="A0A8J7C5F7"/>
<protein>
    <submittedName>
        <fullName evidence="1">Uncharacterized protein</fullName>
    </submittedName>
</protein>
<proteinExistence type="predicted"/>
<dbReference type="Proteomes" id="UP000629098">
    <property type="component" value="Unassembled WGS sequence"/>
</dbReference>
<accession>A0A8J7C5F7</accession>
<dbReference type="EMBL" id="JACXAE010000049">
    <property type="protein sequence ID" value="MBD2773084.1"/>
    <property type="molecule type" value="Genomic_DNA"/>
</dbReference>
<dbReference type="RefSeq" id="WP_190828461.1">
    <property type="nucleotide sequence ID" value="NZ_CAWPPI010000049.1"/>
</dbReference>
<evidence type="ECO:0000313" key="2">
    <source>
        <dbReference type="Proteomes" id="UP000629098"/>
    </source>
</evidence>
<sequence length="303" mass="35187">MGSTKLSCHCCIKHIGLGALTLLSKKQSEKQEVKNMTSLLLDAIEVVKSVNDGSSDINTGLEETINKLEEIFNSSHPQAPQGFHKRLEEIVKQSEQVKLEFHQTQNLQQQFKSWKLFRELVNNFITQFHNFLPSSLLKDFEEFEYDIKSLEADIAVRIALLEILKIIDIDSGEEISFSGLKNIYKFLSNLLEVTESYTGYVPENLLKITKIIAEKFLSTLDKHQLEDENKKEYLINSKAKAKAILWDISNYQKKFKKRFKTVDELFEYWNEKYDEEEVEKSLEALMEGIDSERRRQGGRTLFS</sequence>